<gene>
    <name evidence="9" type="primary">PRMT5</name>
    <name evidence="9" type="ORF">FOL46_004561</name>
    <name evidence="8" type="ORF">FOZ61_005058</name>
</gene>
<dbReference type="InterPro" id="IPR035075">
    <property type="entry name" value="PRMT5"/>
</dbReference>
<dbReference type="PROSITE" id="PS50103">
    <property type="entry name" value="ZF_C3H1"/>
    <property type="match status" value="2"/>
</dbReference>
<dbReference type="Gene3D" id="3.20.20.150">
    <property type="entry name" value="Divalent-metal-dependent TIM barrel enzymes"/>
    <property type="match status" value="1"/>
</dbReference>
<evidence type="ECO:0000259" key="7">
    <source>
        <dbReference type="PROSITE" id="PS50103"/>
    </source>
</evidence>
<dbReference type="Proteomes" id="UP000570595">
    <property type="component" value="Unassembled WGS sequence"/>
</dbReference>
<evidence type="ECO:0000313" key="11">
    <source>
        <dbReference type="Proteomes" id="UP000572268"/>
    </source>
</evidence>
<evidence type="ECO:0000313" key="10">
    <source>
        <dbReference type="Proteomes" id="UP000570595"/>
    </source>
</evidence>
<dbReference type="Pfam" id="PF17285">
    <property type="entry name" value="PRMT5_TIM"/>
    <property type="match status" value="1"/>
</dbReference>
<dbReference type="InterPro" id="IPR025799">
    <property type="entry name" value="Arg_MeTrfase"/>
</dbReference>
<feature type="region of interest" description="Disordered" evidence="6">
    <location>
        <begin position="705"/>
        <end position="730"/>
    </location>
</feature>
<name>A0A7J6LY77_PEROL</name>
<keyword evidence="3 5" id="KW-0949">S-adenosyl-L-methionine</keyword>
<dbReference type="GO" id="GO:0016274">
    <property type="term" value="F:protein-arginine N-methyltransferase activity"/>
    <property type="evidence" value="ECO:0007669"/>
    <property type="project" value="InterPro"/>
</dbReference>
<dbReference type="GO" id="GO:0006355">
    <property type="term" value="P:regulation of DNA-templated transcription"/>
    <property type="evidence" value="ECO:0007669"/>
    <property type="project" value="TreeGrafter"/>
</dbReference>
<dbReference type="GO" id="GO:0032259">
    <property type="term" value="P:methylation"/>
    <property type="evidence" value="ECO:0007669"/>
    <property type="project" value="UniProtKB-KW"/>
</dbReference>
<evidence type="ECO:0000313" key="9">
    <source>
        <dbReference type="EMBL" id="KAF4663791.1"/>
    </source>
</evidence>
<proteinExistence type="predicted"/>
<feature type="zinc finger region" description="C3H1-type" evidence="4">
    <location>
        <begin position="782"/>
        <end position="809"/>
    </location>
</feature>
<keyword evidence="1 5" id="KW-0489">Methyltransferase</keyword>
<sequence length="1012" mass="110372">MPIAHPHGGVSPLYLGRCFDGDRLPQAAVTDAGAMGFDYIAVPLNVHDSDAVDSMLSIEAKVCQSSLVGRITSVSQLQPQLSWARYLSTYGVCLPSLALMETEADLANYAAMLKREVVTTATPSQQWQEVPSGMWAQWNALRSLLNHPLSLTIALSLSQDLGPCPDRWLGEPVRVVIISSDLLTGAGTIGTPAHQRLLVALMQRKAQVLLQPATDDLAGPLKAAVSALYHKMPSPSGYEKYCEPYYDILQQPLQPLKDDLDNTTYATFEEDFTKYMLYEHAVAEFLADRGPLERDAKLSIAVVGAGRGGLVEAALRAISKSSSLQAGDVIFYAVEKNEDAVMTLRARARHRDEWKAHSVEVVCSDLRDWTPSTGPLDVVISEFLGSFGDNEASPELLTDAFLKRILKPNGVCFPRGYTSFCQPMMCPALWTDIRSLMADTTTALGAGGLANSDKRLSTPFVVITNRCFYPSPSVGAQEVFTFDHQRPDEDHSDDHSDSGDRFKSLSFPVEADAVIHGLQGYFECSLYGSVTMSINPKTHTPDMVSWFPIFLPLASPITVKRGQVFTWNIWRRVDHTTRRMWYEWCVTSPCVKPVQNTNEELLRFCWDKGPQVVFARSEHMANHIAAVPPDLQSAVPETSPTVLGNRSESINPDAVPPASVTAAASGGGRRRPFSTNSFKGPRGVCWAYQSSGRCHRGDGCPFQHHFRPSPDGNANSSQVQQQPPRPANGTINNYNGLHEHSSPTGMGCKTILCRSLSEGRVCHVAGCRFGHSISEVMEALEFCKQRECVFFNRGFCRKGEGCPYVHSTARQRPRGHSGQWAPEQQRVKRDDGTNGSSLLKTPPIGPQNHRQGHNKQTSKGYWPAKGGGSSSGAFSQSQRGVAEGTVQQQRQHGSCKNVRETVLTISAEATGATDTSEWPVGVSCNGSDGKQSGSNSPVVMPFDIADSVASTPLACIGSSQPSTAASSVCCGFTGATQDYADYCRALQLRESFYPNVSVEKLRRASTDAVYQD</sequence>
<accession>A0A7J6LY77</accession>
<evidence type="ECO:0000256" key="4">
    <source>
        <dbReference type="PROSITE-ProRule" id="PRU00723"/>
    </source>
</evidence>
<feature type="region of interest" description="Disordered" evidence="6">
    <location>
        <begin position="910"/>
        <end position="935"/>
    </location>
</feature>
<feature type="compositionally biased region" description="Polar residues" evidence="6">
    <location>
        <begin position="885"/>
        <end position="894"/>
    </location>
</feature>
<dbReference type="EMBL" id="JABAHT010000284">
    <property type="protein sequence ID" value="KAF4659054.1"/>
    <property type="molecule type" value="Genomic_DNA"/>
</dbReference>
<dbReference type="EMBL" id="JABANN010000279">
    <property type="protein sequence ID" value="KAF4663791.1"/>
    <property type="molecule type" value="Genomic_DNA"/>
</dbReference>
<feature type="zinc finger region" description="C3H1-type" evidence="4">
    <location>
        <begin position="679"/>
        <end position="707"/>
    </location>
</feature>
<keyword evidence="4" id="KW-0862">Zinc</keyword>
<dbReference type="GO" id="GO:0005829">
    <property type="term" value="C:cytosol"/>
    <property type="evidence" value="ECO:0007669"/>
    <property type="project" value="TreeGrafter"/>
</dbReference>
<comment type="caution">
    <text evidence="9">The sequence shown here is derived from an EMBL/GenBank/DDBJ whole genome shotgun (WGS) entry which is preliminary data.</text>
</comment>
<dbReference type="SMART" id="SM00356">
    <property type="entry name" value="ZnF_C3H1"/>
    <property type="match status" value="2"/>
</dbReference>
<dbReference type="SUPFAM" id="SSF53335">
    <property type="entry name" value="S-adenosyl-L-methionine-dependent methyltransferases"/>
    <property type="match status" value="1"/>
</dbReference>
<organism evidence="9 11">
    <name type="scientific">Perkinsus olseni</name>
    <name type="common">Perkinsus atlanticus</name>
    <dbReference type="NCBI Taxonomy" id="32597"/>
    <lineage>
        <taxon>Eukaryota</taxon>
        <taxon>Sar</taxon>
        <taxon>Alveolata</taxon>
        <taxon>Perkinsozoa</taxon>
        <taxon>Perkinsea</taxon>
        <taxon>Perkinsida</taxon>
        <taxon>Perkinsidae</taxon>
        <taxon>Perkinsus</taxon>
    </lineage>
</organism>
<dbReference type="InterPro" id="IPR035248">
    <property type="entry name" value="PRMT5_C"/>
</dbReference>
<keyword evidence="4" id="KW-0863">Zinc-finger</keyword>
<dbReference type="Gene3D" id="2.70.160.11">
    <property type="entry name" value="Hnrnp arginine n-methyltransferase1"/>
    <property type="match status" value="1"/>
</dbReference>
<dbReference type="GO" id="GO:0005634">
    <property type="term" value="C:nucleus"/>
    <property type="evidence" value="ECO:0007669"/>
    <property type="project" value="TreeGrafter"/>
</dbReference>
<evidence type="ECO:0000313" key="8">
    <source>
        <dbReference type="EMBL" id="KAF4659054.1"/>
    </source>
</evidence>
<feature type="region of interest" description="Disordered" evidence="6">
    <location>
        <begin position="647"/>
        <end position="674"/>
    </location>
</feature>
<dbReference type="Gene3D" id="3.30.1370.210">
    <property type="match status" value="1"/>
</dbReference>
<evidence type="ECO:0000256" key="3">
    <source>
        <dbReference type="ARBA" id="ARBA00022691"/>
    </source>
</evidence>
<keyword evidence="4" id="KW-0479">Metal-binding</keyword>
<feature type="domain" description="C3H1-type" evidence="7">
    <location>
        <begin position="782"/>
        <end position="809"/>
    </location>
</feature>
<dbReference type="CDD" id="cd02440">
    <property type="entry name" value="AdoMet_MTases"/>
    <property type="match status" value="1"/>
</dbReference>
<dbReference type="Proteomes" id="UP000572268">
    <property type="component" value="Unassembled WGS sequence"/>
</dbReference>
<dbReference type="OrthoDB" id="1368803at2759"/>
<dbReference type="Gene3D" id="3.40.50.150">
    <property type="entry name" value="Vaccinia Virus protein VP39"/>
    <property type="match status" value="1"/>
</dbReference>
<dbReference type="AlphaFoldDB" id="A0A7J6LY77"/>
<evidence type="ECO:0000256" key="1">
    <source>
        <dbReference type="ARBA" id="ARBA00022603"/>
    </source>
</evidence>
<dbReference type="InterPro" id="IPR029063">
    <property type="entry name" value="SAM-dependent_MTases_sf"/>
</dbReference>
<feature type="compositionally biased region" description="Polar residues" evidence="6">
    <location>
        <begin position="712"/>
        <end position="722"/>
    </location>
</feature>
<dbReference type="InterPro" id="IPR000571">
    <property type="entry name" value="Znf_CCCH"/>
</dbReference>
<keyword evidence="2 5" id="KW-0808">Transferase</keyword>
<feature type="compositionally biased region" description="Polar residues" evidence="6">
    <location>
        <begin position="924"/>
        <end position="935"/>
    </location>
</feature>
<dbReference type="PROSITE" id="PS51678">
    <property type="entry name" value="SAM_MT_PRMT"/>
    <property type="match status" value="1"/>
</dbReference>
<dbReference type="PANTHER" id="PTHR10738:SF0">
    <property type="entry name" value="PROTEIN ARGININE N-METHYLTRANSFERASE 5"/>
    <property type="match status" value="1"/>
</dbReference>
<protein>
    <submittedName>
        <fullName evidence="9">Protein arginine N-methyltransferase 5</fullName>
    </submittedName>
</protein>
<dbReference type="Pfam" id="PF17286">
    <property type="entry name" value="PRMT5_C"/>
    <property type="match status" value="1"/>
</dbReference>
<feature type="compositionally biased region" description="Low complexity" evidence="6">
    <location>
        <begin position="871"/>
        <end position="880"/>
    </location>
</feature>
<dbReference type="PANTHER" id="PTHR10738">
    <property type="entry name" value="PROTEIN ARGININE N-METHYLTRANSFERASE 5"/>
    <property type="match status" value="1"/>
</dbReference>
<evidence type="ECO:0000256" key="5">
    <source>
        <dbReference type="PROSITE-ProRule" id="PRU01015"/>
    </source>
</evidence>
<evidence type="ECO:0000256" key="2">
    <source>
        <dbReference type="ARBA" id="ARBA00022679"/>
    </source>
</evidence>
<feature type="domain" description="C3H1-type" evidence="7">
    <location>
        <begin position="679"/>
        <end position="707"/>
    </location>
</feature>
<feature type="region of interest" description="Disordered" evidence="6">
    <location>
        <begin position="808"/>
        <end position="895"/>
    </location>
</feature>
<reference evidence="10 11" key="1">
    <citation type="submission" date="2020-04" db="EMBL/GenBank/DDBJ databases">
        <title>Perkinsus olseni comparative genomics.</title>
        <authorList>
            <person name="Bogema D.R."/>
        </authorList>
    </citation>
    <scope>NUCLEOTIDE SEQUENCE [LARGE SCALE GENOMIC DNA]</scope>
    <source>
        <strain evidence="8">ATCC PRA-179</strain>
        <strain evidence="9">ATCC PRA-31</strain>
    </source>
</reference>
<dbReference type="GO" id="GO:0008270">
    <property type="term" value="F:zinc ion binding"/>
    <property type="evidence" value="ECO:0007669"/>
    <property type="project" value="UniProtKB-KW"/>
</dbReference>
<dbReference type="InterPro" id="IPR035247">
    <property type="entry name" value="PRMT5_TIM"/>
</dbReference>
<evidence type="ECO:0000256" key="6">
    <source>
        <dbReference type="SAM" id="MobiDB-lite"/>
    </source>
</evidence>
<dbReference type="Pfam" id="PF05185">
    <property type="entry name" value="PRMT5"/>
    <property type="match status" value="1"/>
</dbReference>